<name>A0ABQ1JE33_9FLAO</name>
<dbReference type="EMBL" id="BMJE01000001">
    <property type="protein sequence ID" value="GGB64859.1"/>
    <property type="molecule type" value="Genomic_DNA"/>
</dbReference>
<sequence length="212" mass="25363">MLLFFSLSGIAQEVVKDTVKNTVENDSVVFNMQMEEIVITNVKDTISKEERRKLYILRRRVLKVYPYAKIAADRLTLLKRNMEKLKTKKEKKRYAKIVEKYLEEEFEEQLKNLSRKDGQILVKLIYRQTGETTFDLIKEQKSGWKAFWSNKVAKVFSIDLKEKYDPATVPEDYLIEGFLLKAFQEYRLPRQEPAFKIDYRQITKDWREKNKS</sequence>
<gene>
    <name evidence="1" type="ORF">GCM10007424_00970</name>
</gene>
<evidence type="ECO:0000313" key="1">
    <source>
        <dbReference type="EMBL" id="GGB64859.1"/>
    </source>
</evidence>
<protein>
    <recommendedName>
        <fullName evidence="3">DUF4294 domain-containing protein</fullName>
    </recommendedName>
</protein>
<comment type="caution">
    <text evidence="1">The sequence shown here is derived from an EMBL/GenBank/DDBJ whole genome shotgun (WGS) entry which is preliminary data.</text>
</comment>
<organism evidence="1 2">
    <name type="scientific">Flavobacterium suaedae</name>
    <dbReference type="NCBI Taxonomy" id="1767027"/>
    <lineage>
        <taxon>Bacteria</taxon>
        <taxon>Pseudomonadati</taxon>
        <taxon>Bacteroidota</taxon>
        <taxon>Flavobacteriia</taxon>
        <taxon>Flavobacteriales</taxon>
        <taxon>Flavobacteriaceae</taxon>
        <taxon>Flavobacterium</taxon>
    </lineage>
</organism>
<accession>A0ABQ1JE33</accession>
<reference evidence="2" key="1">
    <citation type="journal article" date="2019" name="Int. J. Syst. Evol. Microbiol.">
        <title>The Global Catalogue of Microorganisms (GCM) 10K type strain sequencing project: providing services to taxonomists for standard genome sequencing and annotation.</title>
        <authorList>
            <consortium name="The Broad Institute Genomics Platform"/>
            <consortium name="The Broad Institute Genome Sequencing Center for Infectious Disease"/>
            <person name="Wu L."/>
            <person name="Ma J."/>
        </authorList>
    </citation>
    <scope>NUCLEOTIDE SEQUENCE [LARGE SCALE GENOMIC DNA]</scope>
    <source>
        <strain evidence="2">CGMCC 1.15461</strain>
    </source>
</reference>
<evidence type="ECO:0000313" key="2">
    <source>
        <dbReference type="Proteomes" id="UP000615760"/>
    </source>
</evidence>
<evidence type="ECO:0008006" key="3">
    <source>
        <dbReference type="Google" id="ProtNLM"/>
    </source>
</evidence>
<dbReference type="Proteomes" id="UP000615760">
    <property type="component" value="Unassembled WGS sequence"/>
</dbReference>
<dbReference type="InterPro" id="IPR025636">
    <property type="entry name" value="DUF4294"/>
</dbReference>
<proteinExistence type="predicted"/>
<dbReference type="Pfam" id="PF14127">
    <property type="entry name" value="DUF4294"/>
    <property type="match status" value="1"/>
</dbReference>
<keyword evidence="2" id="KW-1185">Reference proteome</keyword>